<dbReference type="Proteomes" id="UP000499080">
    <property type="component" value="Unassembled WGS sequence"/>
</dbReference>
<comment type="caution">
    <text evidence="1">The sequence shown here is derived from an EMBL/GenBank/DDBJ whole genome shotgun (WGS) entry which is preliminary data.</text>
</comment>
<reference evidence="1 2" key="1">
    <citation type="journal article" date="2019" name="Sci. Rep.">
        <title>Orb-weaving spider Araneus ventricosus genome elucidates the spidroin gene catalogue.</title>
        <authorList>
            <person name="Kono N."/>
            <person name="Nakamura H."/>
            <person name="Ohtoshi R."/>
            <person name="Moran D.A.P."/>
            <person name="Shinohara A."/>
            <person name="Yoshida Y."/>
            <person name="Fujiwara M."/>
            <person name="Mori M."/>
            <person name="Tomita M."/>
            <person name="Arakawa K."/>
        </authorList>
    </citation>
    <scope>NUCLEOTIDE SEQUENCE [LARGE SCALE GENOMIC DNA]</scope>
</reference>
<keyword evidence="2" id="KW-1185">Reference proteome</keyword>
<accession>A0A4Y2IZ70</accession>
<name>A0A4Y2IZ70_ARAVE</name>
<organism evidence="1 2">
    <name type="scientific">Araneus ventricosus</name>
    <name type="common">Orbweaver spider</name>
    <name type="synonym">Epeira ventricosa</name>
    <dbReference type="NCBI Taxonomy" id="182803"/>
    <lineage>
        <taxon>Eukaryota</taxon>
        <taxon>Metazoa</taxon>
        <taxon>Ecdysozoa</taxon>
        <taxon>Arthropoda</taxon>
        <taxon>Chelicerata</taxon>
        <taxon>Arachnida</taxon>
        <taxon>Araneae</taxon>
        <taxon>Araneomorphae</taxon>
        <taxon>Entelegynae</taxon>
        <taxon>Araneoidea</taxon>
        <taxon>Araneidae</taxon>
        <taxon>Araneus</taxon>
    </lineage>
</organism>
<protein>
    <submittedName>
        <fullName evidence="1">Uncharacterized protein</fullName>
    </submittedName>
</protein>
<sequence>MGAVSNENIFHYERLMDRTLTMRGVLETVMGLLTSQLHRYCTVRRIENMFTYMATAHPSTLDFGLRKIFEEEKRLNNVFETAFFTVQTPFKPSI</sequence>
<proteinExistence type="predicted"/>
<gene>
    <name evidence="1" type="ORF">AVEN_40103_1</name>
</gene>
<evidence type="ECO:0000313" key="1">
    <source>
        <dbReference type="EMBL" id="GBM83137.1"/>
    </source>
</evidence>
<dbReference type="AlphaFoldDB" id="A0A4Y2IZ70"/>
<evidence type="ECO:0000313" key="2">
    <source>
        <dbReference type="Proteomes" id="UP000499080"/>
    </source>
</evidence>
<dbReference type="EMBL" id="BGPR01003058">
    <property type="protein sequence ID" value="GBM83137.1"/>
    <property type="molecule type" value="Genomic_DNA"/>
</dbReference>